<evidence type="ECO:0000256" key="3">
    <source>
        <dbReference type="ARBA" id="ARBA00005524"/>
    </source>
</evidence>
<keyword evidence="5 6" id="KW-0413">Isomerase</keyword>
<evidence type="ECO:0000256" key="2">
    <source>
        <dbReference type="ARBA" id="ARBA00002315"/>
    </source>
</evidence>
<reference evidence="11" key="3">
    <citation type="journal article" date="2019" name="Int. J. Syst. Evol. Microbiol.">
        <title>The Global Catalogue of Microorganisms (GCM) 10K type strain sequencing project: providing services to taxonomists for standard genome sequencing and annotation.</title>
        <authorList>
            <consortium name="The Broad Institute Genomics Platform"/>
            <consortium name="The Broad Institute Genome Sequencing Center for Infectious Disease"/>
            <person name="Wu L."/>
            <person name="Ma J."/>
        </authorList>
    </citation>
    <scope>NUCLEOTIDE SEQUENCE [LARGE SCALE GENOMIC DNA]</scope>
    <source>
        <strain evidence="11">CGMCC 1.8884</strain>
    </source>
</reference>
<dbReference type="GO" id="GO:0004619">
    <property type="term" value="F:phosphoglycerate mutase activity"/>
    <property type="evidence" value="ECO:0007669"/>
    <property type="project" value="UniProtKB-UniRule"/>
</dbReference>
<dbReference type="NCBIfam" id="TIGR00306">
    <property type="entry name" value="apgM"/>
    <property type="match status" value="1"/>
</dbReference>
<evidence type="ECO:0000256" key="1">
    <source>
        <dbReference type="ARBA" id="ARBA00000370"/>
    </source>
</evidence>
<dbReference type="Gene3D" id="3.30.70.2130">
    <property type="entry name" value="Metalloenzyme domain"/>
    <property type="match status" value="1"/>
</dbReference>
<sequence>MPARPFLTPDAGHIRQRRLDRMSDLLDTVRGLAKKTDSKILMVVLDGVGGLPLTPGTDTELGTARTPNLDALAQQSQLGLLELVGAGITPGSGPGHLSLFGYDPLKYVVGRGALSAVGIGVKLSSGDVAVRGNFATLGAGRLILDRRAGRPSDEKNVEIVAKLRAAIPEIDGVGVEIYTESEHRFVVVFRAPEGQPLGANISDVDPQVTGVEPGTATSGDPSSDRTAELVNTFVTRAEAALRDEPQVNGVLFRGYSDVPHFPSFEDAYQLKAACIASYPMYKGLASLVGMDVLPVEGHEDALDGKVKALRENWAKYDFFYFHVKKTDSTGEDGDFAEKVHKIEIFDELLPQLLELKPDVLAIVGDHSTPSKLKAHSWHPVPVLIHSDYGRRDAAQRYTEEEAARGSLGLRRGPDLMPLLMANALKLNKYGA</sequence>
<dbReference type="Pfam" id="PF10143">
    <property type="entry name" value="PhosphMutase"/>
    <property type="match status" value="1"/>
</dbReference>
<protein>
    <recommendedName>
        <fullName evidence="6">Probable 2,3-bisphosphoglycerate-independent phosphoglycerate mutase</fullName>
        <shortName evidence="6">BPG-independent PGAM</shortName>
        <shortName evidence="6">Phosphoglyceromutase</shortName>
        <shortName evidence="6">aPGAM</shortName>
        <ecNumber evidence="6">5.4.2.12</ecNumber>
    </recommendedName>
</protein>
<evidence type="ECO:0000313" key="9">
    <source>
        <dbReference type="EMBL" id="GGI90987.1"/>
    </source>
</evidence>
<dbReference type="SUPFAM" id="SSF53649">
    <property type="entry name" value="Alkaline phosphatase-like"/>
    <property type="match status" value="1"/>
</dbReference>
<keyword evidence="11" id="KW-1185">Reference proteome</keyword>
<evidence type="ECO:0000313" key="10">
    <source>
        <dbReference type="EMBL" id="GGP30909.1"/>
    </source>
</evidence>
<comment type="pathway">
    <text evidence="6">Carbohydrate degradation; glycolysis; pyruvate from D-glyceraldehyde 3-phosphate: step 3/5.</text>
</comment>
<dbReference type="InterPro" id="IPR042253">
    <property type="entry name" value="Pglycerate_mutase_ApgM_sf"/>
</dbReference>
<dbReference type="GO" id="GO:0046872">
    <property type="term" value="F:metal ion binding"/>
    <property type="evidence" value="ECO:0007669"/>
    <property type="project" value="InterPro"/>
</dbReference>
<dbReference type="HAMAP" id="MF_01402_B">
    <property type="entry name" value="ApgM_B"/>
    <property type="match status" value="1"/>
</dbReference>
<dbReference type="InterPro" id="IPR023665">
    <property type="entry name" value="ApgAM_prokaryotes"/>
</dbReference>
<dbReference type="GO" id="GO:0006096">
    <property type="term" value="P:glycolytic process"/>
    <property type="evidence" value="ECO:0007669"/>
    <property type="project" value="UniProtKB-UniRule"/>
</dbReference>
<accession>A0AAV4K6U4</accession>
<dbReference type="PANTHER" id="PTHR31209">
    <property type="entry name" value="COFACTOR-INDEPENDENT PHOSPHOGLYCERATE MUTASE"/>
    <property type="match status" value="1"/>
</dbReference>
<comment type="similarity">
    <text evidence="3 6">Belongs to the BPG-independent phosphoglycerate mutase family. A-PGAM subfamily.</text>
</comment>
<reference evidence="9" key="4">
    <citation type="submission" date="2023-08" db="EMBL/GenBank/DDBJ databases">
        <authorList>
            <person name="Sun Q."/>
            <person name="Zhou Y."/>
        </authorList>
    </citation>
    <scope>NUCLEOTIDE SEQUENCE</scope>
    <source>
        <strain evidence="10">CGMCC 1.8884</strain>
        <strain evidence="9">CGMCC 1.8885</strain>
    </source>
</reference>
<dbReference type="Proteomes" id="UP000630135">
    <property type="component" value="Unassembled WGS sequence"/>
</dbReference>
<evidence type="ECO:0000313" key="12">
    <source>
        <dbReference type="Proteomes" id="UP000652720"/>
    </source>
</evidence>
<evidence type="ECO:0000256" key="5">
    <source>
        <dbReference type="ARBA" id="ARBA00023235"/>
    </source>
</evidence>
<gene>
    <name evidence="6 9" type="primary">apgM</name>
    <name evidence="10" type="ORF">GCM10008021_25600</name>
    <name evidence="9" type="ORF">GCM10010914_26680</name>
</gene>
<proteinExistence type="inferred from homology"/>
<evidence type="ECO:0000259" key="8">
    <source>
        <dbReference type="Pfam" id="PF01676"/>
    </source>
</evidence>
<name>A0AAV4K6U4_9DEIO</name>
<dbReference type="Pfam" id="PF01676">
    <property type="entry name" value="Metalloenzyme"/>
    <property type="match status" value="1"/>
</dbReference>
<dbReference type="CDD" id="cd16011">
    <property type="entry name" value="iPGM_like"/>
    <property type="match status" value="1"/>
</dbReference>
<comment type="function">
    <text evidence="2 6">Catalyzes the interconversion of 2-phosphoglycerate and 3-phosphoglycerate.</text>
</comment>
<dbReference type="PIRSF" id="PIRSF006392">
    <property type="entry name" value="IPGAM_arch"/>
    <property type="match status" value="1"/>
</dbReference>
<dbReference type="InterPro" id="IPR004456">
    <property type="entry name" value="Pglycerate_mutase_ApgM"/>
</dbReference>
<reference evidence="9" key="2">
    <citation type="journal article" date="2014" name="Int. J. Syst. Evol. Microbiol.">
        <title>Complete genome sequence of Corynebacterium casei LMG S-19264T (=DSM 44701T), isolated from a smear-ripened cheese.</title>
        <authorList>
            <consortium name="US DOE Joint Genome Institute (JGI-PGF)"/>
            <person name="Walter F."/>
            <person name="Albersmeier A."/>
            <person name="Kalinowski J."/>
            <person name="Ruckert C."/>
        </authorList>
    </citation>
    <scope>NUCLEOTIDE SEQUENCE</scope>
    <source>
        <strain evidence="9">CGMCC 1.8885</strain>
    </source>
</reference>
<dbReference type="AlphaFoldDB" id="A0AAV4K6U4"/>
<dbReference type="EC" id="5.4.2.12" evidence="6"/>
<comment type="caution">
    <text evidence="9">The sequence shown here is derived from an EMBL/GenBank/DDBJ whole genome shotgun (WGS) entry which is preliminary data.</text>
</comment>
<feature type="domain" description="Metalloenzyme" evidence="8">
    <location>
        <begin position="39"/>
        <end position="420"/>
    </location>
</feature>
<evidence type="ECO:0000256" key="4">
    <source>
        <dbReference type="ARBA" id="ARBA00023152"/>
    </source>
</evidence>
<feature type="region of interest" description="Disordered" evidence="7">
    <location>
        <begin position="199"/>
        <end position="225"/>
    </location>
</feature>
<dbReference type="Proteomes" id="UP000652720">
    <property type="component" value="Unassembled WGS sequence"/>
</dbReference>
<keyword evidence="4 6" id="KW-0324">Glycolysis</keyword>
<dbReference type="InterPro" id="IPR017850">
    <property type="entry name" value="Alkaline_phosphatase_core_sf"/>
</dbReference>
<evidence type="ECO:0000313" key="11">
    <source>
        <dbReference type="Proteomes" id="UP000630135"/>
    </source>
</evidence>
<evidence type="ECO:0000256" key="6">
    <source>
        <dbReference type="HAMAP-Rule" id="MF_01402"/>
    </source>
</evidence>
<dbReference type="NCBIfam" id="NF003160">
    <property type="entry name" value="PRK04135.1"/>
    <property type="match status" value="1"/>
</dbReference>
<reference evidence="10" key="1">
    <citation type="journal article" date="2014" name="Int. J. Syst. Evol. Microbiol.">
        <title>Complete genome of a new Firmicutes species belonging to the dominant human colonic microbiota ('Ruminococcus bicirculans') reveals two chromosomes and a selective capacity to utilize plant glucans.</title>
        <authorList>
            <consortium name="NISC Comparative Sequencing Program"/>
            <person name="Wegmann U."/>
            <person name="Louis P."/>
            <person name="Goesmann A."/>
            <person name="Henrissat B."/>
            <person name="Duncan S.H."/>
            <person name="Flint H.J."/>
        </authorList>
    </citation>
    <scope>NUCLEOTIDE SEQUENCE</scope>
    <source>
        <strain evidence="10">CGMCC 1.8884</strain>
    </source>
</reference>
<dbReference type="PANTHER" id="PTHR31209:SF0">
    <property type="entry name" value="METALLOENZYME DOMAIN-CONTAINING PROTEIN"/>
    <property type="match status" value="1"/>
</dbReference>
<comment type="catalytic activity">
    <reaction evidence="1 6">
        <text>(2R)-2-phosphoglycerate = (2R)-3-phosphoglycerate</text>
        <dbReference type="Rhea" id="RHEA:15901"/>
        <dbReference type="ChEBI" id="CHEBI:58272"/>
        <dbReference type="ChEBI" id="CHEBI:58289"/>
        <dbReference type="EC" id="5.4.2.12"/>
    </reaction>
</comment>
<dbReference type="EMBL" id="BMMA01000035">
    <property type="protein sequence ID" value="GGI90987.1"/>
    <property type="molecule type" value="Genomic_DNA"/>
</dbReference>
<organism evidence="9 12">
    <name type="scientific">Deinococcus wulumuqiensis</name>
    <dbReference type="NCBI Taxonomy" id="980427"/>
    <lineage>
        <taxon>Bacteria</taxon>
        <taxon>Thermotogati</taxon>
        <taxon>Deinococcota</taxon>
        <taxon>Deinococci</taxon>
        <taxon>Deinococcales</taxon>
        <taxon>Deinococcaceae</taxon>
        <taxon>Deinococcus</taxon>
    </lineage>
</organism>
<dbReference type="InterPro" id="IPR006124">
    <property type="entry name" value="Metalloenzyme"/>
</dbReference>
<evidence type="ECO:0000256" key="7">
    <source>
        <dbReference type="SAM" id="MobiDB-lite"/>
    </source>
</evidence>
<dbReference type="EMBL" id="BMLZ01000043">
    <property type="protein sequence ID" value="GGP30909.1"/>
    <property type="molecule type" value="Genomic_DNA"/>
</dbReference>
<dbReference type="Gene3D" id="3.40.720.10">
    <property type="entry name" value="Alkaline Phosphatase, subunit A"/>
    <property type="match status" value="1"/>
</dbReference>